<dbReference type="InterPro" id="IPR011701">
    <property type="entry name" value="MFS"/>
</dbReference>
<organism evidence="8 9">
    <name type="scientific">Peterkaempfera bronchialis</name>
    <dbReference type="NCBI Taxonomy" id="2126346"/>
    <lineage>
        <taxon>Bacteria</taxon>
        <taxon>Bacillati</taxon>
        <taxon>Actinomycetota</taxon>
        <taxon>Actinomycetes</taxon>
        <taxon>Kitasatosporales</taxon>
        <taxon>Streptomycetaceae</taxon>
        <taxon>Peterkaempfera</taxon>
    </lineage>
</organism>
<name>A0A345SSW5_9ACTN</name>
<dbReference type="RefSeq" id="WP_111490384.1">
    <property type="nucleotide sequence ID" value="NZ_CP031264.1"/>
</dbReference>
<evidence type="ECO:0000313" key="9">
    <source>
        <dbReference type="Proteomes" id="UP000249340"/>
    </source>
</evidence>
<dbReference type="Pfam" id="PF07690">
    <property type="entry name" value="MFS_1"/>
    <property type="match status" value="1"/>
</dbReference>
<dbReference type="PROSITE" id="PS50850">
    <property type="entry name" value="MFS"/>
    <property type="match status" value="1"/>
</dbReference>
<keyword evidence="9" id="KW-1185">Reference proteome</keyword>
<dbReference type="Gene3D" id="1.20.1250.20">
    <property type="entry name" value="MFS general substrate transporter like domains"/>
    <property type="match status" value="1"/>
</dbReference>
<reference evidence="9" key="1">
    <citation type="submission" date="2018-07" db="EMBL/GenBank/DDBJ databases">
        <title>Streptacidiphilus bronchialis DSM 106435 chromosome.</title>
        <authorList>
            <person name="Batra D."/>
            <person name="Gulvik C.A."/>
        </authorList>
    </citation>
    <scope>NUCLEOTIDE SEQUENCE [LARGE SCALE GENOMIC DNA]</scope>
    <source>
        <strain evidence="9">DSM 106435</strain>
    </source>
</reference>
<dbReference type="SUPFAM" id="SSF103473">
    <property type="entry name" value="MFS general substrate transporter"/>
    <property type="match status" value="1"/>
</dbReference>
<dbReference type="InterPro" id="IPR020846">
    <property type="entry name" value="MFS_dom"/>
</dbReference>
<evidence type="ECO:0000256" key="4">
    <source>
        <dbReference type="ARBA" id="ARBA00023136"/>
    </source>
</evidence>
<evidence type="ECO:0000256" key="5">
    <source>
        <dbReference type="ARBA" id="ARBA00023251"/>
    </source>
</evidence>
<dbReference type="PANTHER" id="PTHR42718">
    <property type="entry name" value="MAJOR FACILITATOR SUPERFAMILY MULTIDRUG TRANSPORTER MFSC"/>
    <property type="match status" value="1"/>
</dbReference>
<dbReference type="GO" id="GO:0005886">
    <property type="term" value="C:plasma membrane"/>
    <property type="evidence" value="ECO:0007669"/>
    <property type="project" value="UniProtKB-SubCell"/>
</dbReference>
<feature type="transmembrane region" description="Helical" evidence="6">
    <location>
        <begin position="350"/>
        <end position="367"/>
    </location>
</feature>
<dbReference type="KEGG" id="stri:C7M71_004455"/>
<feature type="transmembrane region" description="Helical" evidence="6">
    <location>
        <begin position="119"/>
        <end position="140"/>
    </location>
</feature>
<feature type="transmembrane region" description="Helical" evidence="6">
    <location>
        <begin position="324"/>
        <end position="341"/>
    </location>
</feature>
<dbReference type="GO" id="GO:0046677">
    <property type="term" value="P:response to antibiotic"/>
    <property type="evidence" value="ECO:0007669"/>
    <property type="project" value="UniProtKB-KW"/>
</dbReference>
<proteinExistence type="predicted"/>
<feature type="transmembrane region" description="Helical" evidence="6">
    <location>
        <begin position="182"/>
        <end position="202"/>
    </location>
</feature>
<feature type="domain" description="Major facilitator superfamily (MFS) profile" evidence="7">
    <location>
        <begin position="28"/>
        <end position="465"/>
    </location>
</feature>
<keyword evidence="5" id="KW-0046">Antibiotic resistance</keyword>
<dbReference type="OrthoDB" id="3281800at2"/>
<evidence type="ECO:0000256" key="1">
    <source>
        <dbReference type="ARBA" id="ARBA00004651"/>
    </source>
</evidence>
<feature type="transmembrane region" description="Helical" evidence="6">
    <location>
        <begin position="223"/>
        <end position="244"/>
    </location>
</feature>
<keyword evidence="4 6" id="KW-0472">Membrane</keyword>
<evidence type="ECO:0000256" key="2">
    <source>
        <dbReference type="ARBA" id="ARBA00022692"/>
    </source>
</evidence>
<feature type="transmembrane region" description="Helical" evidence="6">
    <location>
        <begin position="445"/>
        <end position="466"/>
    </location>
</feature>
<comment type="subcellular location">
    <subcellularLocation>
        <location evidence="1">Cell membrane</location>
        <topology evidence="1">Multi-pass membrane protein</topology>
    </subcellularLocation>
</comment>
<dbReference type="GO" id="GO:0022857">
    <property type="term" value="F:transmembrane transporter activity"/>
    <property type="evidence" value="ECO:0007669"/>
    <property type="project" value="InterPro"/>
</dbReference>
<evidence type="ECO:0000256" key="3">
    <source>
        <dbReference type="ARBA" id="ARBA00022989"/>
    </source>
</evidence>
<feature type="transmembrane region" description="Helical" evidence="6">
    <location>
        <begin position="280"/>
        <end position="304"/>
    </location>
</feature>
<feature type="transmembrane region" description="Helical" evidence="6">
    <location>
        <begin position="250"/>
        <end position="268"/>
    </location>
</feature>
<feature type="transmembrane region" description="Helical" evidence="6">
    <location>
        <begin position="373"/>
        <end position="392"/>
    </location>
</feature>
<dbReference type="EMBL" id="CP031264">
    <property type="protein sequence ID" value="AXI76820.1"/>
    <property type="molecule type" value="Genomic_DNA"/>
</dbReference>
<keyword evidence="3 6" id="KW-1133">Transmembrane helix</keyword>
<evidence type="ECO:0000256" key="6">
    <source>
        <dbReference type="SAM" id="Phobius"/>
    </source>
</evidence>
<feature type="transmembrane region" description="Helical" evidence="6">
    <location>
        <begin position="413"/>
        <end position="433"/>
    </location>
</feature>
<protein>
    <submittedName>
        <fullName evidence="8">MFS transporter</fullName>
    </submittedName>
</protein>
<sequence>MTGSLTRVLRRLRPGSAKGSADGFDRRLLAPMMLGSVLNPVNSSIISVSLVPIGAAFGAPPSRTAWLISALYLATSIGQPVVGRLIDLFGPRRLFLAGTALTGAAGVVGMLAPNLGVLIAARVLLGFGTCSGYPAAMYLIRTEARRTGRQSPAGVLTALAVTTQTIAVIGPSLGGLLIGVGGWRATLAVNIPLAAAGLYLGARRLPATPASRRDDGRHPVSDLDLPGMGLFAVALVCLLLFLMNPRGGDWYLLLLTVAAAAGFTWRELRARQPFIDVRVLGGNLPLLATYARTLLAYVVSYAFLYGYTQWTEEGRGLSPSQAGLVQLPLFATAIVVSTLTGRRQAIRSKLLVGAVGQIAACGLLLLLHAHSPLWMLLAVVIVLGVPQGLNNLALQNAVFHQADGERMGSSAGLLRTFGYLGAIIASAAGGTFFGQRADTDGLHHLAAFMLAISTLFLAVTVVDRSLRRLGAPRKDDAPAETEPQHPDR</sequence>
<gene>
    <name evidence="8" type="ORF">C7M71_004455</name>
</gene>
<dbReference type="Proteomes" id="UP000249340">
    <property type="component" value="Chromosome"/>
</dbReference>
<dbReference type="InterPro" id="IPR036259">
    <property type="entry name" value="MFS_trans_sf"/>
</dbReference>
<evidence type="ECO:0000259" key="7">
    <source>
        <dbReference type="PROSITE" id="PS50850"/>
    </source>
</evidence>
<dbReference type="AlphaFoldDB" id="A0A345SSW5"/>
<dbReference type="Gene3D" id="1.20.1720.10">
    <property type="entry name" value="Multidrug resistance protein D"/>
    <property type="match status" value="1"/>
</dbReference>
<evidence type="ECO:0000313" key="8">
    <source>
        <dbReference type="EMBL" id="AXI76820.1"/>
    </source>
</evidence>
<feature type="transmembrane region" description="Helical" evidence="6">
    <location>
        <begin position="94"/>
        <end position="113"/>
    </location>
</feature>
<dbReference type="PANTHER" id="PTHR42718:SF39">
    <property type="entry name" value="ACTINORHODIN TRANSPORTER-RELATED"/>
    <property type="match status" value="1"/>
</dbReference>
<feature type="transmembrane region" description="Helical" evidence="6">
    <location>
        <begin position="152"/>
        <end position="170"/>
    </location>
</feature>
<accession>A0A345SSW5</accession>
<keyword evidence="2 6" id="KW-0812">Transmembrane</keyword>